<gene>
    <name evidence="1" type="ORF">LCGC14_2763210</name>
</gene>
<reference evidence="1" key="1">
    <citation type="journal article" date="2015" name="Nature">
        <title>Complex archaea that bridge the gap between prokaryotes and eukaryotes.</title>
        <authorList>
            <person name="Spang A."/>
            <person name="Saw J.H."/>
            <person name="Jorgensen S.L."/>
            <person name="Zaremba-Niedzwiedzka K."/>
            <person name="Martijn J."/>
            <person name="Lind A.E."/>
            <person name="van Eijk R."/>
            <person name="Schleper C."/>
            <person name="Guy L."/>
            <person name="Ettema T.J."/>
        </authorList>
    </citation>
    <scope>NUCLEOTIDE SEQUENCE</scope>
</reference>
<dbReference type="AlphaFoldDB" id="A0A0F8YYB0"/>
<protein>
    <submittedName>
        <fullName evidence="1">Uncharacterized protein</fullName>
    </submittedName>
</protein>
<dbReference type="EMBL" id="LAZR01050846">
    <property type="protein sequence ID" value="KKK86437.1"/>
    <property type="molecule type" value="Genomic_DNA"/>
</dbReference>
<organism evidence="1">
    <name type="scientific">marine sediment metagenome</name>
    <dbReference type="NCBI Taxonomy" id="412755"/>
    <lineage>
        <taxon>unclassified sequences</taxon>
        <taxon>metagenomes</taxon>
        <taxon>ecological metagenomes</taxon>
    </lineage>
</organism>
<proteinExistence type="predicted"/>
<name>A0A0F8YYB0_9ZZZZ</name>
<feature type="non-terminal residue" evidence="1">
    <location>
        <position position="1"/>
    </location>
</feature>
<comment type="caution">
    <text evidence="1">The sequence shown here is derived from an EMBL/GenBank/DDBJ whole genome shotgun (WGS) entry which is preliminary data.</text>
</comment>
<accession>A0A0F8YYB0</accession>
<sequence length="82" mass="9093">RVGINLEYLASVIKTRFEGLHVEREHDASIRSTLIYGFDHDDSTLVKVVVISYSGLVKEVPVPLLRSIKTILGAVQDLIKGC</sequence>
<evidence type="ECO:0000313" key="1">
    <source>
        <dbReference type="EMBL" id="KKK86437.1"/>
    </source>
</evidence>